<keyword evidence="2" id="KW-1185">Reference proteome</keyword>
<dbReference type="EnsemblPlants" id="AVESA.00010b.r2.1AG0077630.1">
    <property type="protein sequence ID" value="AVESA.00010b.r2.1AG0077630.1.CDS"/>
    <property type="gene ID" value="AVESA.00010b.r2.1AG0077630"/>
</dbReference>
<name>A0ACD5TL26_AVESA</name>
<proteinExistence type="predicted"/>
<reference evidence="1" key="2">
    <citation type="submission" date="2025-09" db="UniProtKB">
        <authorList>
            <consortium name="EnsemblPlants"/>
        </authorList>
    </citation>
    <scope>IDENTIFICATION</scope>
</reference>
<accession>A0ACD5TL26</accession>
<organism evidence="1 2">
    <name type="scientific">Avena sativa</name>
    <name type="common">Oat</name>
    <dbReference type="NCBI Taxonomy" id="4498"/>
    <lineage>
        <taxon>Eukaryota</taxon>
        <taxon>Viridiplantae</taxon>
        <taxon>Streptophyta</taxon>
        <taxon>Embryophyta</taxon>
        <taxon>Tracheophyta</taxon>
        <taxon>Spermatophyta</taxon>
        <taxon>Magnoliopsida</taxon>
        <taxon>Liliopsida</taxon>
        <taxon>Poales</taxon>
        <taxon>Poaceae</taxon>
        <taxon>BOP clade</taxon>
        <taxon>Pooideae</taxon>
        <taxon>Poodae</taxon>
        <taxon>Poeae</taxon>
        <taxon>Poeae Chloroplast Group 1 (Aveneae type)</taxon>
        <taxon>Aveninae</taxon>
        <taxon>Avena</taxon>
    </lineage>
</organism>
<reference evidence="1" key="1">
    <citation type="submission" date="2021-05" db="EMBL/GenBank/DDBJ databases">
        <authorList>
            <person name="Scholz U."/>
            <person name="Mascher M."/>
            <person name="Fiebig A."/>
        </authorList>
    </citation>
    <scope>NUCLEOTIDE SEQUENCE [LARGE SCALE GENOMIC DNA]</scope>
</reference>
<evidence type="ECO:0000313" key="1">
    <source>
        <dbReference type="EnsemblPlants" id="AVESA.00010b.r2.1AG0077630.1.CDS"/>
    </source>
</evidence>
<sequence length="533" mass="60465">MALLVELFETGVTVACGFFLEHYALVGLGLLFWLAGRLLEKLWWKPRRLERALRLQGLRGTSYRFLVGDLPLLGQKASSKPWPLRCHDNAPRLAPFLYNIAREHGKTSMFWFGPMPNVVINDTSVVKEILSGKHEQIVIPKFEVFGKLLGNGLSSQDGEKWVQHRKIMAPSFHLPELKLKLSAFSSCCQDLVSRWTNKCIGMNNNGGSCELDIWPELRNLTGDVLSRVAFGSSYLEGMRVFHLQEEQAERLMSAIWTTAHPAFLYLPIKNNRRMHQINKEIETIIRGIIVERIQAMNEGGCTRQDLLDMMLESNLSGIEGNDKSSSGMTIEEAIHHLKFLYFAGMDPSAVLLTWTIVMLSMHPEWQERAREEVLGLFGKNKPTYEDMSRLKIVTMILREVLRLYPPTAQMKRKTIKEVELGGVRYPAGVMIDIPILLMHHDIDNWGNDVHEFKPERFANGVAEASKNPGAFIPFGAGPRICVGQNFTMLEGKMAICMILQHFQFELGPSYTHAPHYVVTLHPTHGVHIKLKAI</sequence>
<evidence type="ECO:0000313" key="2">
    <source>
        <dbReference type="Proteomes" id="UP001732700"/>
    </source>
</evidence>
<protein>
    <submittedName>
        <fullName evidence="1">Uncharacterized protein</fullName>
    </submittedName>
</protein>
<dbReference type="Proteomes" id="UP001732700">
    <property type="component" value="Chromosome 1A"/>
</dbReference>